<evidence type="ECO:0000256" key="4">
    <source>
        <dbReference type="PROSITE-ProRule" id="PRU00221"/>
    </source>
</evidence>
<dbReference type="PROSITE" id="PS00678">
    <property type="entry name" value="WD_REPEATS_1"/>
    <property type="match status" value="1"/>
</dbReference>
<dbReference type="InterPro" id="IPR036322">
    <property type="entry name" value="WD40_repeat_dom_sf"/>
</dbReference>
<comment type="similarity">
    <text evidence="1">Belongs to the WD repeat LST8 family.</text>
</comment>
<dbReference type="InterPro" id="IPR015943">
    <property type="entry name" value="WD40/YVTN_repeat-like_dom_sf"/>
</dbReference>
<keyword evidence="2 4" id="KW-0853">WD repeat</keyword>
<dbReference type="AlphaFoldDB" id="A0A168CPL8"/>
<keyword evidence="7" id="KW-1185">Reference proteome</keyword>
<feature type="repeat" description="WD" evidence="4">
    <location>
        <begin position="445"/>
        <end position="481"/>
    </location>
</feature>
<dbReference type="Proteomes" id="UP000078544">
    <property type="component" value="Unassembled WGS sequence"/>
</dbReference>
<feature type="compositionally biased region" description="Low complexity" evidence="5">
    <location>
        <begin position="999"/>
        <end position="1012"/>
    </location>
</feature>
<feature type="compositionally biased region" description="Acidic residues" evidence="5">
    <location>
        <begin position="1018"/>
        <end position="1032"/>
    </location>
</feature>
<dbReference type="InterPro" id="IPR001680">
    <property type="entry name" value="WD40_rpt"/>
</dbReference>
<dbReference type="PANTHER" id="PTHR19842">
    <property type="entry name" value="G BETA-LIKE PROTEIN GBL"/>
    <property type="match status" value="1"/>
</dbReference>
<dbReference type="EMBL" id="AZGY01000007">
    <property type="protein sequence ID" value="KZZ96861.1"/>
    <property type="molecule type" value="Genomic_DNA"/>
</dbReference>
<dbReference type="PROSITE" id="PS50082">
    <property type="entry name" value="WD_REPEATS_2"/>
    <property type="match status" value="2"/>
</dbReference>
<dbReference type="GO" id="GO:0032956">
    <property type="term" value="P:regulation of actin cytoskeleton organization"/>
    <property type="evidence" value="ECO:0007669"/>
    <property type="project" value="TreeGrafter"/>
</dbReference>
<dbReference type="OrthoDB" id="10248252at2759"/>
<comment type="caution">
    <text evidence="6">The sequence shown here is derived from an EMBL/GenBank/DDBJ whole genome shotgun (WGS) entry which is preliminary data.</text>
</comment>
<dbReference type="GO" id="GO:0031929">
    <property type="term" value="P:TOR signaling"/>
    <property type="evidence" value="ECO:0007669"/>
    <property type="project" value="InterPro"/>
</dbReference>
<sequence length="1051" mass="115868">MINAARFQPPPEIIDLTLSSDDDEPPRVINTPRQTHLPRKHAGPPARKPTAKRQCQEDPPSDCLPLPVVKGVEPLPYVSETAIKTALNALSNTASFNGVKVLRVTAPNKTPPTALHKHLRPLPPSKAEQSPFRATRPPIGSKKRRKLGPSTAPEVHISDGLGSGSGNLERPGSGDPISSPPPNRTWPQLRHRPYLCAAGRRAITRGVTTFRPQSAEQLPLPATFHIDFDSLELAELIKSLEQGIGIPVPRTKDGLLHILSLPDHVPALTRTTLPGRSQEDIANFCRDLTSGQLDNRPPQVLTLEKASKPEIRAQNHRQARTTTLLLARELEGNAGFGRMRQYENFQNQFRVCHEDSLSTVAEFTNCAGDISTISWVPEGRIICGTTAHSDAHNQQYNKPGNLLLCLTKRGVLQAFADHRIPRPTVEKGENSTEAMRQSQDPWLYSSVVSSDYDTSSGLAFTSSFDKTVKAWDISTESMTAVATWRHEGNVNFVAAAKDGSGRIATAADVPRAAIRIYQIGQDDIQNSSYYSVSCTRNDDEPSGGKWAFFPSTMQWGVAPGTQHLLAIGYSPRSFTSDETDIPQDKVHSGEIILWDAQRRRRVPVLTGSAANVFEVLWHPTLPRFIAATSPSGLTVEPHTRTQIHLFQVDPMREDGGYSEVQSLDCPASDINEVTIMPNSLRHAYITAACTDGRVYVYDTAQGDAPVHVLRHGEPLDDFAFDREKEDTGVKFTAWGTTADRLYTGSSDGAVKVWNIRRRRRPFIRTVLEAPGPISCGVFSPDHAKLAIGDATGRLFLLSIDKRDEIEAHFTTLPDKRRVRRPTPFTPHAEPPPPWDSQVLTGTPSADSSIAQYARDKYIDSFLLRIHENPVIGVVQGPLYFATTHFRLDAHSHLDPQAPLLPEFERRQQWTQHASLGTRRRSMRRLKAVPNAGDAKSVALHRSNTGQDLDVASLSSDLMEELVRCGARLNLDGEEGWHFPYEEMPAETDEDHADMDTPSGPAVAFAASTGAGAQQEQTALDDYDDDDDDDDDDARPVVTTEMDVDAHPSMDS</sequence>
<gene>
    <name evidence="6" type="ORF">AAL_04090</name>
</gene>
<protein>
    <submittedName>
        <fullName evidence="6">WD domain, G-beta repeat containing protein</fullName>
    </submittedName>
</protein>
<dbReference type="InterPro" id="IPR037588">
    <property type="entry name" value="MLST8"/>
</dbReference>
<feature type="repeat" description="WD" evidence="4">
    <location>
        <begin position="722"/>
        <end position="763"/>
    </location>
</feature>
<feature type="region of interest" description="Disordered" evidence="5">
    <location>
        <begin position="816"/>
        <end position="837"/>
    </location>
</feature>
<dbReference type="STRING" id="1081109.A0A168CPL8"/>
<feature type="region of interest" description="Disordered" evidence="5">
    <location>
        <begin position="1"/>
        <end position="62"/>
    </location>
</feature>
<dbReference type="SMART" id="SM00320">
    <property type="entry name" value="WD40"/>
    <property type="match status" value="6"/>
</dbReference>
<feature type="region of interest" description="Disordered" evidence="5">
    <location>
        <begin position="987"/>
        <end position="1051"/>
    </location>
</feature>
<reference evidence="6 7" key="1">
    <citation type="journal article" date="2016" name="Genome Biol. Evol.">
        <title>Divergent and convergent evolution of fungal pathogenicity.</title>
        <authorList>
            <person name="Shang Y."/>
            <person name="Xiao G."/>
            <person name="Zheng P."/>
            <person name="Cen K."/>
            <person name="Zhan S."/>
            <person name="Wang C."/>
        </authorList>
    </citation>
    <scope>NUCLEOTIDE SEQUENCE [LARGE SCALE GENOMIC DNA]</scope>
    <source>
        <strain evidence="6 7">RCEF 2490</strain>
    </source>
</reference>
<dbReference type="PANTHER" id="PTHR19842:SF2">
    <property type="entry name" value="WD REPEAT PROTEIN (AFU_ORTHOLOGUE AFUA_5G04300)"/>
    <property type="match status" value="1"/>
</dbReference>
<evidence type="ECO:0000256" key="1">
    <source>
        <dbReference type="ARBA" id="ARBA00009890"/>
    </source>
</evidence>
<evidence type="ECO:0000256" key="2">
    <source>
        <dbReference type="ARBA" id="ARBA00022574"/>
    </source>
</evidence>
<dbReference type="GO" id="GO:0031932">
    <property type="term" value="C:TORC2 complex"/>
    <property type="evidence" value="ECO:0007669"/>
    <property type="project" value="InterPro"/>
</dbReference>
<proteinExistence type="inferred from homology"/>
<evidence type="ECO:0000256" key="5">
    <source>
        <dbReference type="SAM" id="MobiDB-lite"/>
    </source>
</evidence>
<evidence type="ECO:0000256" key="3">
    <source>
        <dbReference type="ARBA" id="ARBA00022737"/>
    </source>
</evidence>
<organism evidence="6 7">
    <name type="scientific">Moelleriella libera RCEF 2490</name>
    <dbReference type="NCBI Taxonomy" id="1081109"/>
    <lineage>
        <taxon>Eukaryota</taxon>
        <taxon>Fungi</taxon>
        <taxon>Dikarya</taxon>
        <taxon>Ascomycota</taxon>
        <taxon>Pezizomycotina</taxon>
        <taxon>Sordariomycetes</taxon>
        <taxon>Hypocreomycetidae</taxon>
        <taxon>Hypocreales</taxon>
        <taxon>Clavicipitaceae</taxon>
        <taxon>Moelleriella</taxon>
    </lineage>
</organism>
<dbReference type="SUPFAM" id="SSF50978">
    <property type="entry name" value="WD40 repeat-like"/>
    <property type="match status" value="1"/>
</dbReference>
<evidence type="ECO:0000313" key="7">
    <source>
        <dbReference type="Proteomes" id="UP000078544"/>
    </source>
</evidence>
<evidence type="ECO:0000313" key="6">
    <source>
        <dbReference type="EMBL" id="KZZ96861.1"/>
    </source>
</evidence>
<dbReference type="GO" id="GO:0031931">
    <property type="term" value="C:TORC1 complex"/>
    <property type="evidence" value="ECO:0007669"/>
    <property type="project" value="InterPro"/>
</dbReference>
<name>A0A168CPL8_9HYPO</name>
<keyword evidence="3" id="KW-0677">Repeat</keyword>
<accession>A0A168CPL8</accession>
<dbReference type="InterPro" id="IPR019775">
    <property type="entry name" value="WD40_repeat_CS"/>
</dbReference>
<feature type="region of interest" description="Disordered" evidence="5">
    <location>
        <begin position="107"/>
        <end position="188"/>
    </location>
</feature>
<dbReference type="Gene3D" id="2.130.10.10">
    <property type="entry name" value="YVTN repeat-like/Quinoprotein amine dehydrogenase"/>
    <property type="match status" value="1"/>
</dbReference>